<reference evidence="1" key="2">
    <citation type="submission" date="2020-09" db="EMBL/GenBank/DDBJ databases">
        <authorList>
            <person name="Sun Q."/>
            <person name="Ohkuma M."/>
        </authorList>
    </citation>
    <scope>NUCLEOTIDE SEQUENCE</scope>
    <source>
        <strain evidence="1">JCM 4391</strain>
    </source>
</reference>
<evidence type="ECO:0000313" key="1">
    <source>
        <dbReference type="EMBL" id="GGU26355.1"/>
    </source>
</evidence>
<dbReference type="EMBL" id="BMTP01000002">
    <property type="protein sequence ID" value="GGU26355.1"/>
    <property type="molecule type" value="Genomic_DNA"/>
</dbReference>
<dbReference type="InterPro" id="IPR011051">
    <property type="entry name" value="RmlC_Cupin_sf"/>
</dbReference>
<dbReference type="InterPro" id="IPR014710">
    <property type="entry name" value="RmlC-like_jellyroll"/>
</dbReference>
<gene>
    <name evidence="1" type="ORF">GCM10010274_11470</name>
</gene>
<dbReference type="Proteomes" id="UP000636661">
    <property type="component" value="Unassembled WGS sequence"/>
</dbReference>
<dbReference type="AlphaFoldDB" id="A0A918M2K3"/>
<comment type="caution">
    <text evidence="1">The sequence shown here is derived from an EMBL/GenBank/DDBJ whole genome shotgun (WGS) entry which is preliminary data.</text>
</comment>
<organism evidence="1 2">
    <name type="scientific">Streptomyces lavendofoliae</name>
    <dbReference type="NCBI Taxonomy" id="67314"/>
    <lineage>
        <taxon>Bacteria</taxon>
        <taxon>Bacillati</taxon>
        <taxon>Actinomycetota</taxon>
        <taxon>Actinomycetes</taxon>
        <taxon>Kitasatosporales</taxon>
        <taxon>Streptomycetaceae</taxon>
        <taxon>Streptomyces</taxon>
    </lineage>
</organism>
<proteinExistence type="predicted"/>
<keyword evidence="2" id="KW-1185">Reference proteome</keyword>
<evidence type="ECO:0000313" key="2">
    <source>
        <dbReference type="Proteomes" id="UP000636661"/>
    </source>
</evidence>
<dbReference type="Gene3D" id="2.60.120.10">
    <property type="entry name" value="Jelly Rolls"/>
    <property type="match status" value="1"/>
</dbReference>
<reference evidence="1" key="1">
    <citation type="journal article" date="2014" name="Int. J. Syst. Evol. Microbiol.">
        <title>Complete genome sequence of Corynebacterium casei LMG S-19264T (=DSM 44701T), isolated from a smear-ripened cheese.</title>
        <authorList>
            <consortium name="US DOE Joint Genome Institute (JGI-PGF)"/>
            <person name="Walter F."/>
            <person name="Albersmeier A."/>
            <person name="Kalinowski J."/>
            <person name="Ruckert C."/>
        </authorList>
    </citation>
    <scope>NUCLEOTIDE SEQUENCE</scope>
    <source>
        <strain evidence="1">JCM 4391</strain>
    </source>
</reference>
<dbReference type="RefSeq" id="WP_189549582.1">
    <property type="nucleotide sequence ID" value="NZ_BMTP01000002.1"/>
</dbReference>
<dbReference type="SUPFAM" id="SSF51182">
    <property type="entry name" value="RmlC-like cupins"/>
    <property type="match status" value="1"/>
</dbReference>
<sequence length="306" mass="34408">MSLTAPRTAADRPEYGRARYPFHITKEEERQLRLKGAEAVPSLVIGQATSFDEYARQLMIPPAVMDLARKAEDLRLSPWEVEAMRKHLAPATEPGDKVGLLRQILVEKYKKDHTHPPYIRVACSGRGEYDDLAHEHGHLHHDDHRKGDIGSPVVLEIWPAQHYSPIHSHGHTTGIVFCLAGQLDIMVYEHLKWDAPKLGLLTLTPGQCAWLSKDNYAVHRVYCPIDGGGGTTGPGYMNSTAEFGASFHVYLNPEQTAVQHDHDGNSYNRDSFDYIDEKSKKRRSFATESDLSWGLLRRVLANTPLT</sequence>
<evidence type="ECO:0008006" key="3">
    <source>
        <dbReference type="Google" id="ProtNLM"/>
    </source>
</evidence>
<protein>
    <recommendedName>
        <fullName evidence="3">Cysteine dioxygenase</fullName>
    </recommendedName>
</protein>
<name>A0A918M2K3_9ACTN</name>
<accession>A0A918M2K3</accession>